<evidence type="ECO:0000256" key="1">
    <source>
        <dbReference type="SAM" id="MobiDB-lite"/>
    </source>
</evidence>
<accession>A0A5N6YIA1</accession>
<organism evidence="2">
    <name type="scientific">Aspergillus arachidicola</name>
    <dbReference type="NCBI Taxonomy" id="656916"/>
    <lineage>
        <taxon>Eukaryota</taxon>
        <taxon>Fungi</taxon>
        <taxon>Dikarya</taxon>
        <taxon>Ascomycota</taxon>
        <taxon>Pezizomycotina</taxon>
        <taxon>Eurotiomycetes</taxon>
        <taxon>Eurotiomycetidae</taxon>
        <taxon>Eurotiales</taxon>
        <taxon>Aspergillaceae</taxon>
        <taxon>Aspergillus</taxon>
        <taxon>Aspergillus subgen. Circumdati</taxon>
    </lineage>
</organism>
<proteinExistence type="predicted"/>
<reference evidence="2" key="1">
    <citation type="submission" date="2019-04" db="EMBL/GenBank/DDBJ databases">
        <title>Friends and foes A comparative genomics study of 23 Aspergillus species from section Flavi.</title>
        <authorList>
            <consortium name="DOE Joint Genome Institute"/>
            <person name="Kjaerbolling I."/>
            <person name="Vesth T."/>
            <person name="Frisvad J.C."/>
            <person name="Nybo J.L."/>
            <person name="Theobald S."/>
            <person name="Kildgaard S."/>
            <person name="Isbrandt T."/>
            <person name="Kuo A."/>
            <person name="Sato A."/>
            <person name="Lyhne E.K."/>
            <person name="Kogle M.E."/>
            <person name="Wiebenga A."/>
            <person name="Kun R.S."/>
            <person name="Lubbers R.J."/>
            <person name="Makela M.R."/>
            <person name="Barry K."/>
            <person name="Chovatia M."/>
            <person name="Clum A."/>
            <person name="Daum C."/>
            <person name="Haridas S."/>
            <person name="He G."/>
            <person name="LaButti K."/>
            <person name="Lipzen A."/>
            <person name="Mondo S."/>
            <person name="Riley R."/>
            <person name="Salamov A."/>
            <person name="Simmons B.A."/>
            <person name="Magnuson J.K."/>
            <person name="Henrissat B."/>
            <person name="Mortensen U.H."/>
            <person name="Larsen T.O."/>
            <person name="Devries R.P."/>
            <person name="Grigoriev I.V."/>
            <person name="Machida M."/>
            <person name="Baker S.E."/>
            <person name="Andersen M.R."/>
        </authorList>
    </citation>
    <scope>NUCLEOTIDE SEQUENCE</scope>
    <source>
        <strain evidence="2">CBS 117612</strain>
    </source>
</reference>
<feature type="compositionally biased region" description="Polar residues" evidence="1">
    <location>
        <begin position="7"/>
        <end position="17"/>
    </location>
</feature>
<sequence>MGGGNGTLSRTSTQWQSKKFDLSLSGPPTRASDNESRDKNPRDERPRSIASSAGPNQRLHVPFSRRREPLRNQSMDGRRPSIPCSLSPDEGPPVATY</sequence>
<feature type="compositionally biased region" description="Basic and acidic residues" evidence="1">
    <location>
        <begin position="32"/>
        <end position="47"/>
    </location>
</feature>
<protein>
    <submittedName>
        <fullName evidence="2">Uncharacterized protein</fullName>
    </submittedName>
</protein>
<gene>
    <name evidence="2" type="ORF">BDV24DRAFT_114568</name>
</gene>
<feature type="region of interest" description="Disordered" evidence="1">
    <location>
        <begin position="1"/>
        <end position="97"/>
    </location>
</feature>
<dbReference type="EMBL" id="ML737120">
    <property type="protein sequence ID" value="KAE8345181.1"/>
    <property type="molecule type" value="Genomic_DNA"/>
</dbReference>
<evidence type="ECO:0000313" key="2">
    <source>
        <dbReference type="EMBL" id="KAE8345181.1"/>
    </source>
</evidence>
<dbReference type="Proteomes" id="UP000325558">
    <property type="component" value="Unassembled WGS sequence"/>
</dbReference>
<dbReference type="AlphaFoldDB" id="A0A5N6YIA1"/>
<name>A0A5N6YIA1_9EURO</name>